<evidence type="ECO:0000256" key="7">
    <source>
        <dbReference type="SAM" id="MobiDB-lite"/>
    </source>
</evidence>
<dbReference type="GO" id="GO:0005886">
    <property type="term" value="C:plasma membrane"/>
    <property type="evidence" value="ECO:0007669"/>
    <property type="project" value="UniProtKB-SubCell"/>
</dbReference>
<feature type="region of interest" description="Disordered" evidence="7">
    <location>
        <begin position="466"/>
        <end position="492"/>
    </location>
</feature>
<organism evidence="9">
    <name type="scientific">Salmonella enterica</name>
    <name type="common">Salmonella choleraesuis</name>
    <dbReference type="NCBI Taxonomy" id="28901"/>
    <lineage>
        <taxon>Bacteria</taxon>
        <taxon>Pseudomonadati</taxon>
        <taxon>Pseudomonadota</taxon>
        <taxon>Gammaproteobacteria</taxon>
        <taxon>Enterobacterales</taxon>
        <taxon>Enterobacteriaceae</taxon>
        <taxon>Salmonella</taxon>
    </lineage>
</organism>
<evidence type="ECO:0000313" key="9">
    <source>
        <dbReference type="EMBL" id="HAD9416784.1"/>
    </source>
</evidence>
<keyword evidence="3" id="KW-1003">Cell membrane</keyword>
<evidence type="ECO:0000256" key="3">
    <source>
        <dbReference type="ARBA" id="ARBA00022475"/>
    </source>
</evidence>
<feature type="transmembrane region" description="Helical" evidence="8">
    <location>
        <begin position="28"/>
        <end position="49"/>
    </location>
</feature>
<keyword evidence="6 8" id="KW-0472">Membrane</keyword>
<dbReference type="PANTHER" id="PTHR37937:SF1">
    <property type="entry name" value="CONJUGATIVE TRANSFER: DNA TRANSPORT"/>
    <property type="match status" value="1"/>
</dbReference>
<keyword evidence="4 8" id="KW-0812">Transmembrane</keyword>
<comment type="subcellular location">
    <subcellularLocation>
        <location evidence="1">Cell membrane</location>
        <topology evidence="1">Multi-pass membrane protein</topology>
    </subcellularLocation>
</comment>
<name>A0A723DUY8_SALER</name>
<dbReference type="InterPro" id="IPR051539">
    <property type="entry name" value="T4SS-coupling_protein"/>
</dbReference>
<dbReference type="InterPro" id="IPR027417">
    <property type="entry name" value="P-loop_NTPase"/>
</dbReference>
<reference evidence="9" key="2">
    <citation type="submission" date="2019-01" db="EMBL/GenBank/DDBJ databases">
        <authorList>
            <consortium name="NCBI Pathogen Detection Project"/>
        </authorList>
    </citation>
    <scope>NUCLEOTIDE SEQUENCE</scope>
    <source>
        <strain evidence="9">R17.4770</strain>
    </source>
</reference>
<evidence type="ECO:0000256" key="4">
    <source>
        <dbReference type="ARBA" id="ARBA00022692"/>
    </source>
</evidence>
<proteinExistence type="inferred from homology"/>
<evidence type="ECO:0000256" key="1">
    <source>
        <dbReference type="ARBA" id="ARBA00004651"/>
    </source>
</evidence>
<accession>A0A723DUY8</accession>
<comment type="caution">
    <text evidence="9">The sequence shown here is derived from an EMBL/GenBank/DDBJ whole genome shotgun (WGS) entry which is preliminary data.</text>
</comment>
<feature type="compositionally biased region" description="Polar residues" evidence="7">
    <location>
        <begin position="466"/>
        <end position="487"/>
    </location>
</feature>
<evidence type="ECO:0000256" key="8">
    <source>
        <dbReference type="SAM" id="Phobius"/>
    </source>
</evidence>
<dbReference type="PANTHER" id="PTHR37937">
    <property type="entry name" value="CONJUGATIVE TRANSFER: DNA TRANSPORT"/>
    <property type="match status" value="1"/>
</dbReference>
<dbReference type="SUPFAM" id="SSF52540">
    <property type="entry name" value="P-loop containing nucleoside triphosphate hydrolases"/>
    <property type="match status" value="1"/>
</dbReference>
<gene>
    <name evidence="9" type="ORF">G1448_23775</name>
</gene>
<sequence length="538" mass="58814">MLTSALFGLLYVPFGGWFEALTSWIPGIWKKVLVLVVFIPAVVAVRRYLPRLLPFLAPKGKAQAANGLHGSAHWSTTADAIAKGRYQKAGHVLADSHGFALGRPAADDAAGMAGMDARFRYMGHMLTCAPTGSGKGIGAVIPNLLDYPGSCVVLDIKGENYAVTSRYRRDVLGHDVYLLDPFGVTGGDACGINWLDRLDPDSPDVVGESAALADMLVMTEGHGSDSSAHFNETAKTFLRGVLVHVATLPEERRHMGEVRRLLTGNMDEFAELLLAMEENKRGGGIPVRAVNSLLATPEKERGSILSTVRRHLDFLDDTRIVASLARSDLNLADLKRKPMTVYLVMPPSRLEANKRYIRAFVGQCLAAITASNEKPAFKVAFLLDEFAQLGRMQAVEDAISLVRGYGAAFWLFVQDLSQLKAIYPKWQTFLANTGKQFFGTADYDTAKFISDSLGKFTVEYRTQGSSSSMGTANLHGSTGSSDNQQFTGRDLLTPDEVMRLPPDRPVVMMTGEAPYVLQRLNYLTDPEYAGLFDPNPYH</sequence>
<comment type="similarity">
    <text evidence="2">Belongs to the VirD4/TraG family.</text>
</comment>
<dbReference type="CDD" id="cd01127">
    <property type="entry name" value="TrwB_TraG_TraD_VirD4"/>
    <property type="match status" value="2"/>
</dbReference>
<protein>
    <submittedName>
        <fullName evidence="9">Type IV secretory system conjugative DNA transfer family protein</fullName>
    </submittedName>
</protein>
<dbReference type="Gene3D" id="3.40.50.300">
    <property type="entry name" value="P-loop containing nucleotide triphosphate hydrolases"/>
    <property type="match status" value="1"/>
</dbReference>
<reference evidence="9" key="1">
    <citation type="journal article" date="2018" name="Genome Biol.">
        <title>SKESA: strategic k-mer extension for scrupulous assemblies.</title>
        <authorList>
            <person name="Souvorov A."/>
            <person name="Agarwala R."/>
            <person name="Lipman D.J."/>
        </authorList>
    </citation>
    <scope>NUCLEOTIDE SEQUENCE</scope>
    <source>
        <strain evidence="9">R17.4770</strain>
    </source>
</reference>
<dbReference type="InterPro" id="IPR003688">
    <property type="entry name" value="TraG/VirD4"/>
</dbReference>
<evidence type="ECO:0000256" key="2">
    <source>
        <dbReference type="ARBA" id="ARBA00008806"/>
    </source>
</evidence>
<evidence type="ECO:0000256" key="5">
    <source>
        <dbReference type="ARBA" id="ARBA00022989"/>
    </source>
</evidence>
<dbReference type="EMBL" id="DAAQIB010000023">
    <property type="protein sequence ID" value="HAD9416784.1"/>
    <property type="molecule type" value="Genomic_DNA"/>
</dbReference>
<keyword evidence="5 8" id="KW-1133">Transmembrane helix</keyword>
<dbReference type="AlphaFoldDB" id="A0A723DUY8"/>
<dbReference type="Pfam" id="PF02534">
    <property type="entry name" value="T4SS-DNA_transf"/>
    <property type="match status" value="1"/>
</dbReference>
<evidence type="ECO:0000256" key="6">
    <source>
        <dbReference type="ARBA" id="ARBA00023136"/>
    </source>
</evidence>